<gene>
    <name evidence="2" type="ORF">LIER_29231</name>
</gene>
<protein>
    <submittedName>
        <fullName evidence="2">Uncharacterized protein</fullName>
    </submittedName>
</protein>
<feature type="compositionally biased region" description="Basic and acidic residues" evidence="1">
    <location>
        <begin position="20"/>
        <end position="30"/>
    </location>
</feature>
<proteinExistence type="predicted"/>
<organism evidence="2 3">
    <name type="scientific">Lithospermum erythrorhizon</name>
    <name type="common">Purple gromwell</name>
    <name type="synonym">Lithospermum officinale var. erythrorhizon</name>
    <dbReference type="NCBI Taxonomy" id="34254"/>
    <lineage>
        <taxon>Eukaryota</taxon>
        <taxon>Viridiplantae</taxon>
        <taxon>Streptophyta</taxon>
        <taxon>Embryophyta</taxon>
        <taxon>Tracheophyta</taxon>
        <taxon>Spermatophyta</taxon>
        <taxon>Magnoliopsida</taxon>
        <taxon>eudicotyledons</taxon>
        <taxon>Gunneridae</taxon>
        <taxon>Pentapetalae</taxon>
        <taxon>asterids</taxon>
        <taxon>lamiids</taxon>
        <taxon>Boraginales</taxon>
        <taxon>Boraginaceae</taxon>
        <taxon>Boraginoideae</taxon>
        <taxon>Lithospermeae</taxon>
        <taxon>Lithospermum</taxon>
    </lineage>
</organism>
<keyword evidence="3" id="KW-1185">Reference proteome</keyword>
<evidence type="ECO:0000313" key="3">
    <source>
        <dbReference type="Proteomes" id="UP001454036"/>
    </source>
</evidence>
<feature type="region of interest" description="Disordered" evidence="1">
    <location>
        <begin position="1"/>
        <end position="30"/>
    </location>
</feature>
<name>A0AAV3RML4_LITER</name>
<feature type="region of interest" description="Disordered" evidence="1">
    <location>
        <begin position="112"/>
        <end position="135"/>
    </location>
</feature>
<accession>A0AAV3RML4</accession>
<sequence length="135" mass="15112">MVRRRGGVNTSGKETKGKKKVEDSGDDACRVVEPPVVEAEAQNMKGQKLKTKEKWSKATISMRKKGDEDLVFNPTPIRSIPPLDTTHEVAKKVQPLIHNFYLPWVAYTNVREIDNSKPRNLSNKDDDIGGDGSHD</sequence>
<evidence type="ECO:0000256" key="1">
    <source>
        <dbReference type="SAM" id="MobiDB-lite"/>
    </source>
</evidence>
<dbReference type="AlphaFoldDB" id="A0AAV3RML4"/>
<dbReference type="Proteomes" id="UP001454036">
    <property type="component" value="Unassembled WGS sequence"/>
</dbReference>
<dbReference type="EMBL" id="BAABME010009995">
    <property type="protein sequence ID" value="GAA0176193.1"/>
    <property type="molecule type" value="Genomic_DNA"/>
</dbReference>
<reference evidence="2 3" key="1">
    <citation type="submission" date="2024-01" db="EMBL/GenBank/DDBJ databases">
        <title>The complete chloroplast genome sequence of Lithospermum erythrorhizon: insights into the phylogenetic relationship among Boraginaceae species and the maternal lineages of purple gromwells.</title>
        <authorList>
            <person name="Okada T."/>
            <person name="Watanabe K."/>
        </authorList>
    </citation>
    <scope>NUCLEOTIDE SEQUENCE [LARGE SCALE GENOMIC DNA]</scope>
</reference>
<comment type="caution">
    <text evidence="2">The sequence shown here is derived from an EMBL/GenBank/DDBJ whole genome shotgun (WGS) entry which is preliminary data.</text>
</comment>
<evidence type="ECO:0000313" key="2">
    <source>
        <dbReference type="EMBL" id="GAA0176193.1"/>
    </source>
</evidence>